<dbReference type="AlphaFoldDB" id="A0A7J7IY02"/>
<evidence type="ECO:0000313" key="9">
    <source>
        <dbReference type="Proteomes" id="UP000593567"/>
    </source>
</evidence>
<comment type="subcellular location">
    <subcellularLocation>
        <location evidence="1 6">Nucleus</location>
        <location evidence="1 6">Nucleolus</location>
    </subcellularLocation>
</comment>
<dbReference type="PANTHER" id="PTHR21738">
    <property type="entry name" value="RIBOSOMAL RNA PROCESSING PROTEIN 36 HOMOLOG"/>
    <property type="match status" value="1"/>
</dbReference>
<dbReference type="Pfam" id="PF06102">
    <property type="entry name" value="RRP36"/>
    <property type="match status" value="1"/>
</dbReference>
<keyword evidence="4 6" id="KW-0698">rRNA processing</keyword>
<accession>A0A7J7IY02</accession>
<evidence type="ECO:0000256" key="4">
    <source>
        <dbReference type="ARBA" id="ARBA00022552"/>
    </source>
</evidence>
<feature type="compositionally biased region" description="Acidic residues" evidence="7">
    <location>
        <begin position="1"/>
        <end position="10"/>
    </location>
</feature>
<comment type="caution">
    <text evidence="8">The sequence shown here is derived from an EMBL/GenBank/DDBJ whole genome shotgun (WGS) entry which is preliminary data.</text>
</comment>
<organism evidence="8 9">
    <name type="scientific">Bugula neritina</name>
    <name type="common">Brown bryozoan</name>
    <name type="synonym">Sertularia neritina</name>
    <dbReference type="NCBI Taxonomy" id="10212"/>
    <lineage>
        <taxon>Eukaryota</taxon>
        <taxon>Metazoa</taxon>
        <taxon>Spiralia</taxon>
        <taxon>Lophotrochozoa</taxon>
        <taxon>Bryozoa</taxon>
        <taxon>Gymnolaemata</taxon>
        <taxon>Cheilostomatida</taxon>
        <taxon>Flustrina</taxon>
        <taxon>Buguloidea</taxon>
        <taxon>Bugulidae</taxon>
        <taxon>Bugula</taxon>
    </lineage>
</organism>
<dbReference type="PANTHER" id="PTHR21738:SF0">
    <property type="entry name" value="RIBOSOMAL RNA PROCESSING PROTEIN 36 HOMOLOG"/>
    <property type="match status" value="1"/>
</dbReference>
<proteinExistence type="inferred from homology"/>
<evidence type="ECO:0000256" key="1">
    <source>
        <dbReference type="ARBA" id="ARBA00004604"/>
    </source>
</evidence>
<dbReference type="GO" id="GO:0005730">
    <property type="term" value="C:nucleolus"/>
    <property type="evidence" value="ECO:0007669"/>
    <property type="project" value="UniProtKB-SubCell"/>
</dbReference>
<comment type="subunit">
    <text evidence="6">Associates with 90S and pre-40S pre-ribosomal particles.</text>
</comment>
<dbReference type="GO" id="GO:0030686">
    <property type="term" value="C:90S preribosome"/>
    <property type="evidence" value="ECO:0007669"/>
    <property type="project" value="TreeGrafter"/>
</dbReference>
<sequence length="225" mass="25994">MASVLEDDEGTSAHQSLSDMSLEEVQSLRNKLGIKQFNKKFGLKKLHTGPASKNRSRNYGPVEVSSKRPPNLSKLASQKVVTRDPRFDDLSGEFNEQLFKRSYKFIDKLKAKEFKAVSKIAEDEGLDEETRRRAKDMLTRLGQRKAAKKKVIVDDTVEQRLKEERKQAIKEGRKPFFLKSSEKQKLVLAEKYKELKEKGQLDSYVKKKRQQNSKKGSMMPTRTER</sequence>
<dbReference type="GO" id="GO:0000462">
    <property type="term" value="P:maturation of SSU-rRNA from tricistronic rRNA transcript (SSU-rRNA, 5.8S rRNA, LSU-rRNA)"/>
    <property type="evidence" value="ECO:0007669"/>
    <property type="project" value="TreeGrafter"/>
</dbReference>
<gene>
    <name evidence="8" type="ORF">EB796_022905</name>
</gene>
<evidence type="ECO:0000256" key="6">
    <source>
        <dbReference type="RuleBase" id="RU368027"/>
    </source>
</evidence>
<keyword evidence="5 6" id="KW-0539">Nucleus</keyword>
<protein>
    <recommendedName>
        <fullName evidence="6">rRNA biogenesis protein RRP36</fullName>
    </recommendedName>
</protein>
<keyword evidence="9" id="KW-1185">Reference proteome</keyword>
<name>A0A7J7IY02_BUGNE</name>
<evidence type="ECO:0000256" key="5">
    <source>
        <dbReference type="ARBA" id="ARBA00023242"/>
    </source>
</evidence>
<feature type="region of interest" description="Disordered" evidence="7">
    <location>
        <begin position="201"/>
        <end position="225"/>
    </location>
</feature>
<evidence type="ECO:0000313" key="8">
    <source>
        <dbReference type="EMBL" id="KAF6018802.1"/>
    </source>
</evidence>
<keyword evidence="3 6" id="KW-0690">Ribosome biogenesis</keyword>
<feature type="region of interest" description="Disordered" evidence="7">
    <location>
        <begin position="45"/>
        <end position="80"/>
    </location>
</feature>
<keyword evidence="6" id="KW-0687">Ribonucleoprotein</keyword>
<evidence type="ECO:0000256" key="3">
    <source>
        <dbReference type="ARBA" id="ARBA00022517"/>
    </source>
</evidence>
<dbReference type="InterPro" id="IPR009292">
    <property type="entry name" value="RRP36"/>
</dbReference>
<dbReference type="OrthoDB" id="448446at2759"/>
<dbReference type="Proteomes" id="UP000593567">
    <property type="component" value="Unassembled WGS sequence"/>
</dbReference>
<evidence type="ECO:0000256" key="7">
    <source>
        <dbReference type="SAM" id="MobiDB-lite"/>
    </source>
</evidence>
<evidence type="ECO:0000256" key="2">
    <source>
        <dbReference type="ARBA" id="ARBA00009418"/>
    </source>
</evidence>
<comment type="function">
    <text evidence="6">Component of the 90S pre-ribosome involved in the maturation of rRNAs. Required for early cleavages of the pre-RNAs in the 40S ribosomal subunit maturation pathway.</text>
</comment>
<reference evidence="8" key="1">
    <citation type="submission" date="2020-06" db="EMBL/GenBank/DDBJ databases">
        <title>Draft genome of Bugula neritina, a colonial animal packing powerful symbionts and potential medicines.</title>
        <authorList>
            <person name="Rayko M."/>
        </authorList>
    </citation>
    <scope>NUCLEOTIDE SEQUENCE [LARGE SCALE GENOMIC DNA]</scope>
    <source>
        <strain evidence="8">Kwan_BN1</strain>
    </source>
</reference>
<dbReference type="EMBL" id="VXIV02003275">
    <property type="protein sequence ID" value="KAF6018802.1"/>
    <property type="molecule type" value="Genomic_DNA"/>
</dbReference>
<comment type="similarity">
    <text evidence="2 6">Belongs to the RRP36 family.</text>
</comment>
<feature type="region of interest" description="Disordered" evidence="7">
    <location>
        <begin position="1"/>
        <end position="22"/>
    </location>
</feature>